<dbReference type="RefSeq" id="WP_329408006.1">
    <property type="nucleotide sequence ID" value="NZ_CP109441.1"/>
</dbReference>
<protein>
    <submittedName>
        <fullName evidence="8">Polyprenyl synthetase family protein</fullName>
    </submittedName>
</protein>
<keyword evidence="4 7" id="KW-0808">Transferase</keyword>
<dbReference type="PANTHER" id="PTHR12001:SF85">
    <property type="entry name" value="SHORT CHAIN ISOPRENYL DIPHOSPHATE SYNTHASE"/>
    <property type="match status" value="1"/>
</dbReference>
<dbReference type="CDD" id="cd00685">
    <property type="entry name" value="Trans_IPPS_HT"/>
    <property type="match status" value="1"/>
</dbReference>
<dbReference type="EMBL" id="CP109441">
    <property type="protein sequence ID" value="WUV44851.1"/>
    <property type="molecule type" value="Genomic_DNA"/>
</dbReference>
<keyword evidence="6" id="KW-0460">Magnesium</keyword>
<name>A0ABZ1YPD3_9NOCA</name>
<comment type="similarity">
    <text evidence="3 7">Belongs to the FPP/GGPP synthase family.</text>
</comment>
<dbReference type="Gene3D" id="1.10.600.10">
    <property type="entry name" value="Farnesyl Diphosphate Synthase"/>
    <property type="match status" value="1"/>
</dbReference>
<evidence type="ECO:0000313" key="8">
    <source>
        <dbReference type="EMBL" id="WUV44851.1"/>
    </source>
</evidence>
<dbReference type="InterPro" id="IPR008949">
    <property type="entry name" value="Isoprenoid_synthase_dom_sf"/>
</dbReference>
<evidence type="ECO:0000256" key="6">
    <source>
        <dbReference type="ARBA" id="ARBA00022842"/>
    </source>
</evidence>
<evidence type="ECO:0000256" key="5">
    <source>
        <dbReference type="ARBA" id="ARBA00022723"/>
    </source>
</evidence>
<gene>
    <name evidence="8" type="ORF">OG563_37860</name>
</gene>
<dbReference type="SFLD" id="SFLDG01017">
    <property type="entry name" value="Polyprenyl_Transferase_Like"/>
    <property type="match status" value="1"/>
</dbReference>
<evidence type="ECO:0000256" key="1">
    <source>
        <dbReference type="ARBA" id="ARBA00001946"/>
    </source>
</evidence>
<evidence type="ECO:0000256" key="7">
    <source>
        <dbReference type="RuleBase" id="RU004466"/>
    </source>
</evidence>
<dbReference type="PROSITE" id="PS00444">
    <property type="entry name" value="POLYPRENYL_SYNTHASE_2"/>
    <property type="match status" value="1"/>
</dbReference>
<comment type="cofactor">
    <cofactor evidence="1">
        <name>Mg(2+)</name>
        <dbReference type="ChEBI" id="CHEBI:18420"/>
    </cofactor>
</comment>
<dbReference type="PANTHER" id="PTHR12001">
    <property type="entry name" value="GERANYLGERANYL PYROPHOSPHATE SYNTHASE"/>
    <property type="match status" value="1"/>
</dbReference>
<keyword evidence="9" id="KW-1185">Reference proteome</keyword>
<organism evidence="8 9">
    <name type="scientific">Nocardia vinacea</name>
    <dbReference type="NCBI Taxonomy" id="96468"/>
    <lineage>
        <taxon>Bacteria</taxon>
        <taxon>Bacillati</taxon>
        <taxon>Actinomycetota</taxon>
        <taxon>Actinomycetes</taxon>
        <taxon>Mycobacteriales</taxon>
        <taxon>Nocardiaceae</taxon>
        <taxon>Nocardia</taxon>
    </lineage>
</organism>
<dbReference type="PROSITE" id="PS00723">
    <property type="entry name" value="POLYPRENYL_SYNTHASE_1"/>
    <property type="match status" value="1"/>
</dbReference>
<sequence length="355" mass="38283">MVDDQTPVDPTEVGAVVEAVLTRFLDDKDHLSPAVELTYFSEQLRSLLAAGGKRFRPLMCVTGWSAVDGGVPSDIVYRVAASLELFHCFALIHDDVMDHSETRRGRPTAHHALAARHRDHPNPAELGVNAAILLGDLALGWSYDLLVGPPSPTVAQLARMQPTLDALRTETLIGQYLDLSAAGRHTADLDTAWRIIRYKTAKYTIERPLHLGANLAGGTAQQLRALSDYAVPLGEAFQLRDDLLGVFGNPNETGKSVEDDLRSAKHTVLIATALQRATPSQRRVLGQLLGKPDLTEDQCDQIRAVLTATGAVATVEQLIATRCESAAQALHTAHLHPTAVAVLQQFAAAATTRAV</sequence>
<dbReference type="InterPro" id="IPR033749">
    <property type="entry name" value="Polyprenyl_synt_CS"/>
</dbReference>
<evidence type="ECO:0000256" key="2">
    <source>
        <dbReference type="ARBA" id="ARBA00005128"/>
    </source>
</evidence>
<accession>A0ABZ1YPD3</accession>
<reference evidence="8" key="1">
    <citation type="submission" date="2022-10" db="EMBL/GenBank/DDBJ databases">
        <title>The complete genomes of actinobacterial strains from the NBC collection.</title>
        <authorList>
            <person name="Joergensen T.S."/>
            <person name="Alvarez Arevalo M."/>
            <person name="Sterndorff E.B."/>
            <person name="Faurdal D."/>
            <person name="Vuksanovic O."/>
            <person name="Mourched A.-S."/>
            <person name="Charusanti P."/>
            <person name="Shaw S."/>
            <person name="Blin K."/>
            <person name="Weber T."/>
        </authorList>
    </citation>
    <scope>NUCLEOTIDE SEQUENCE</scope>
    <source>
        <strain evidence="8">NBC_01482</strain>
    </source>
</reference>
<evidence type="ECO:0000256" key="4">
    <source>
        <dbReference type="ARBA" id="ARBA00022679"/>
    </source>
</evidence>
<dbReference type="SUPFAM" id="SSF48576">
    <property type="entry name" value="Terpenoid synthases"/>
    <property type="match status" value="1"/>
</dbReference>
<comment type="pathway">
    <text evidence="2">Isoprenoid biosynthesis.</text>
</comment>
<dbReference type="Pfam" id="PF00348">
    <property type="entry name" value="polyprenyl_synt"/>
    <property type="match status" value="1"/>
</dbReference>
<evidence type="ECO:0000313" key="9">
    <source>
        <dbReference type="Proteomes" id="UP001432062"/>
    </source>
</evidence>
<dbReference type="SFLD" id="SFLDS00005">
    <property type="entry name" value="Isoprenoid_Synthase_Type_I"/>
    <property type="match status" value="1"/>
</dbReference>
<proteinExistence type="inferred from homology"/>
<dbReference type="Proteomes" id="UP001432062">
    <property type="component" value="Chromosome"/>
</dbReference>
<evidence type="ECO:0000256" key="3">
    <source>
        <dbReference type="ARBA" id="ARBA00006706"/>
    </source>
</evidence>
<dbReference type="InterPro" id="IPR000092">
    <property type="entry name" value="Polyprenyl_synt"/>
</dbReference>
<keyword evidence="5" id="KW-0479">Metal-binding</keyword>